<dbReference type="EMBL" id="OY731408">
    <property type="protein sequence ID" value="CAJ1978839.1"/>
    <property type="molecule type" value="Genomic_DNA"/>
</dbReference>
<reference evidence="1" key="1">
    <citation type="submission" date="2023-10" db="EMBL/GenBank/DDBJ databases">
        <authorList>
            <person name="Domelevo Entfellner J.-B."/>
        </authorList>
    </citation>
    <scope>NUCLEOTIDE SEQUENCE</scope>
</reference>
<protein>
    <submittedName>
        <fullName evidence="1">Uncharacterized protein</fullName>
    </submittedName>
</protein>
<evidence type="ECO:0000313" key="2">
    <source>
        <dbReference type="Proteomes" id="UP001189624"/>
    </source>
</evidence>
<proteinExistence type="predicted"/>
<gene>
    <name evidence="1" type="ORF">AYBTSS11_LOCUS31040</name>
</gene>
<dbReference type="AlphaFoldDB" id="A0AA86W6D7"/>
<sequence>MASVIHGVHQMDAFMNEPNFVIKKIHWSVFTSQFHKAIIEGPPKSRMLVETTSGYPFKRYFSIMKSIRKDVQLTRAISGE</sequence>
<evidence type="ECO:0000313" key="1">
    <source>
        <dbReference type="EMBL" id="CAJ1978839.1"/>
    </source>
</evidence>
<dbReference type="Proteomes" id="UP001189624">
    <property type="component" value="Chromosome 11"/>
</dbReference>
<organism evidence="1 2">
    <name type="scientific">Sphenostylis stenocarpa</name>
    <dbReference type="NCBI Taxonomy" id="92480"/>
    <lineage>
        <taxon>Eukaryota</taxon>
        <taxon>Viridiplantae</taxon>
        <taxon>Streptophyta</taxon>
        <taxon>Embryophyta</taxon>
        <taxon>Tracheophyta</taxon>
        <taxon>Spermatophyta</taxon>
        <taxon>Magnoliopsida</taxon>
        <taxon>eudicotyledons</taxon>
        <taxon>Gunneridae</taxon>
        <taxon>Pentapetalae</taxon>
        <taxon>rosids</taxon>
        <taxon>fabids</taxon>
        <taxon>Fabales</taxon>
        <taxon>Fabaceae</taxon>
        <taxon>Papilionoideae</taxon>
        <taxon>50 kb inversion clade</taxon>
        <taxon>NPAAA clade</taxon>
        <taxon>indigoferoid/millettioid clade</taxon>
        <taxon>Phaseoleae</taxon>
        <taxon>Sphenostylis</taxon>
    </lineage>
</organism>
<accession>A0AA86W6D7</accession>
<name>A0AA86W6D7_9FABA</name>
<dbReference type="Gramene" id="rna-AYBTSS11_LOCUS31040">
    <property type="protein sequence ID" value="CAJ1978839.1"/>
    <property type="gene ID" value="gene-AYBTSS11_LOCUS31040"/>
</dbReference>
<keyword evidence="2" id="KW-1185">Reference proteome</keyword>